<proteinExistence type="predicted"/>
<dbReference type="InterPro" id="IPR008490">
    <property type="entry name" value="Transposase_InsH_N"/>
</dbReference>
<evidence type="ECO:0000313" key="2">
    <source>
        <dbReference type="EMBL" id="CAB3774305.1"/>
    </source>
</evidence>
<accession>A0A6J5FAQ9</accession>
<dbReference type="AlphaFoldDB" id="A0A6J5FAQ9"/>
<dbReference type="PANTHER" id="PTHR35604">
    <property type="entry name" value="TRANSPOSASE INSH FOR INSERTION SEQUENCE ELEMENT IS5A-RELATED"/>
    <property type="match status" value="1"/>
</dbReference>
<keyword evidence="3" id="KW-1185">Reference proteome</keyword>
<dbReference type="EMBL" id="CADIKH010000107">
    <property type="protein sequence ID" value="CAB3774305.1"/>
    <property type="molecule type" value="Genomic_DNA"/>
</dbReference>
<feature type="domain" description="Transposase InsH N-terminal" evidence="1">
    <location>
        <begin position="3"/>
        <end position="91"/>
    </location>
</feature>
<sequence length="102" mass="11745">MRRLDDFVPKSRPLRSICVMANEALAKMDRLFAGMYEADIKSGRPGIAPSKLLRAMLIQVFCSIRPERQLMEHVQYNLLFRWFIGLGMDDESGPKPWGTCVR</sequence>
<dbReference type="Proteomes" id="UP000494363">
    <property type="component" value="Unassembled WGS sequence"/>
</dbReference>
<dbReference type="PANTHER" id="PTHR35604:SF2">
    <property type="entry name" value="TRANSPOSASE INSH FOR INSERTION SEQUENCE ELEMENT IS5A-RELATED"/>
    <property type="match status" value="1"/>
</dbReference>
<evidence type="ECO:0000313" key="3">
    <source>
        <dbReference type="Proteomes" id="UP000494363"/>
    </source>
</evidence>
<protein>
    <recommendedName>
        <fullName evidence="1">Transposase InsH N-terminal domain-containing protein</fullName>
    </recommendedName>
</protein>
<organism evidence="2 3">
    <name type="scientific">Paraburkholderia humisilvae</name>
    <dbReference type="NCBI Taxonomy" id="627669"/>
    <lineage>
        <taxon>Bacteria</taxon>
        <taxon>Pseudomonadati</taxon>
        <taxon>Pseudomonadota</taxon>
        <taxon>Betaproteobacteria</taxon>
        <taxon>Burkholderiales</taxon>
        <taxon>Burkholderiaceae</taxon>
        <taxon>Paraburkholderia</taxon>
    </lineage>
</organism>
<name>A0A6J5FAQ9_9BURK</name>
<dbReference type="Pfam" id="PF05598">
    <property type="entry name" value="DUF772"/>
    <property type="match status" value="1"/>
</dbReference>
<reference evidence="2 3" key="1">
    <citation type="submission" date="2020-04" db="EMBL/GenBank/DDBJ databases">
        <authorList>
            <person name="De Canck E."/>
        </authorList>
    </citation>
    <scope>NUCLEOTIDE SEQUENCE [LARGE SCALE GENOMIC DNA]</scope>
    <source>
        <strain evidence="2 3">LMG 29542</strain>
    </source>
</reference>
<gene>
    <name evidence="2" type="ORF">LMG29542_07710</name>
</gene>
<evidence type="ECO:0000259" key="1">
    <source>
        <dbReference type="Pfam" id="PF05598"/>
    </source>
</evidence>